<protein>
    <submittedName>
        <fullName evidence="1">Uncharacterized protein</fullName>
    </submittedName>
</protein>
<proteinExistence type="predicted"/>
<reference evidence="1 2" key="1">
    <citation type="submission" date="2018-08" db="EMBL/GenBank/DDBJ databases">
        <title>Genomic Encyclopedia of Archaeal and Bacterial Type Strains, Phase II (KMG-II): from individual species to whole genera.</title>
        <authorList>
            <person name="Goeker M."/>
        </authorList>
    </citation>
    <scope>NUCLEOTIDE SEQUENCE [LARGE SCALE GENOMIC DNA]</scope>
    <source>
        <strain evidence="1 2">DSM 17905</strain>
    </source>
</reference>
<evidence type="ECO:0000313" key="1">
    <source>
        <dbReference type="EMBL" id="REF27231.1"/>
    </source>
</evidence>
<gene>
    <name evidence="1" type="ORF">BDD26_1986</name>
</gene>
<sequence length="31" mass="3671">MSIYPKNSIIVDDMETTFSLIITKKDNEFNY</sequence>
<dbReference type="AlphaFoldDB" id="A0A3D9URC6"/>
<dbReference type="Proteomes" id="UP000256294">
    <property type="component" value="Unassembled WGS sequence"/>
</dbReference>
<evidence type="ECO:0000313" key="2">
    <source>
        <dbReference type="Proteomes" id="UP000256294"/>
    </source>
</evidence>
<comment type="caution">
    <text evidence="1">The sequence shown here is derived from an EMBL/GenBank/DDBJ whole genome shotgun (WGS) entry which is preliminary data.</text>
</comment>
<dbReference type="EMBL" id="QTUB01000001">
    <property type="protein sequence ID" value="REF27231.1"/>
    <property type="molecule type" value="Genomic_DNA"/>
</dbReference>
<organism evidence="1 2">
    <name type="scientific">Xenorhabdus cabanillasii</name>
    <dbReference type="NCBI Taxonomy" id="351673"/>
    <lineage>
        <taxon>Bacteria</taxon>
        <taxon>Pseudomonadati</taxon>
        <taxon>Pseudomonadota</taxon>
        <taxon>Gammaproteobacteria</taxon>
        <taxon>Enterobacterales</taxon>
        <taxon>Morganellaceae</taxon>
        <taxon>Xenorhabdus</taxon>
    </lineage>
</organism>
<accession>A0A3D9URC6</accession>
<name>A0A3D9URC6_9GAMM</name>
<keyword evidence="2" id="KW-1185">Reference proteome</keyword>